<dbReference type="InterPro" id="IPR003018">
    <property type="entry name" value="GAF"/>
</dbReference>
<dbReference type="AlphaFoldDB" id="A0A6L9W7W9"/>
<dbReference type="GO" id="GO:0003723">
    <property type="term" value="F:RNA binding"/>
    <property type="evidence" value="ECO:0007669"/>
    <property type="project" value="InterPro"/>
</dbReference>
<dbReference type="SUPFAM" id="SSF52172">
    <property type="entry name" value="CheY-like"/>
    <property type="match status" value="1"/>
</dbReference>
<dbReference type="EMBL" id="JAAGWG010000035">
    <property type="protein sequence ID" value="NEK87550.1"/>
    <property type="molecule type" value="Genomic_DNA"/>
</dbReference>
<dbReference type="RefSeq" id="WP_163207637.1">
    <property type="nucleotide sequence ID" value="NZ_JAAGWG010000035.1"/>
</dbReference>
<dbReference type="Pfam" id="PF13185">
    <property type="entry name" value="GAF_2"/>
    <property type="match status" value="1"/>
</dbReference>
<keyword evidence="4" id="KW-0804">Transcription</keyword>
<reference evidence="6 7" key="1">
    <citation type="submission" date="2019-12" db="EMBL/GenBank/DDBJ databases">
        <title>the WGS of Blastococcus saxobsidens 67B17.</title>
        <authorList>
            <person name="Jiang Z."/>
        </authorList>
    </citation>
    <scope>NUCLEOTIDE SEQUENCE [LARGE SCALE GENOMIC DNA]</scope>
    <source>
        <strain evidence="6 7">67B17</strain>
    </source>
</reference>
<evidence type="ECO:0000256" key="3">
    <source>
        <dbReference type="ARBA" id="ARBA00023015"/>
    </source>
</evidence>
<dbReference type="SMART" id="SM01012">
    <property type="entry name" value="ANTAR"/>
    <property type="match status" value="1"/>
</dbReference>
<dbReference type="InterPro" id="IPR036388">
    <property type="entry name" value="WH-like_DNA-bd_sf"/>
</dbReference>
<dbReference type="PROSITE" id="PS50921">
    <property type="entry name" value="ANTAR"/>
    <property type="match status" value="1"/>
</dbReference>
<dbReference type="PIRSF" id="PIRSF036625">
    <property type="entry name" value="GAF_ANTAR"/>
    <property type="match status" value="1"/>
</dbReference>
<gene>
    <name evidence="6" type="ORF">GCU60_17555</name>
</gene>
<dbReference type="GO" id="GO:0016301">
    <property type="term" value="F:kinase activity"/>
    <property type="evidence" value="ECO:0007669"/>
    <property type="project" value="UniProtKB-KW"/>
</dbReference>
<dbReference type="InterPro" id="IPR005561">
    <property type="entry name" value="ANTAR"/>
</dbReference>
<dbReference type="SMART" id="SM00065">
    <property type="entry name" value="GAF"/>
    <property type="match status" value="1"/>
</dbReference>
<dbReference type="Pfam" id="PF03861">
    <property type="entry name" value="ANTAR"/>
    <property type="match status" value="1"/>
</dbReference>
<dbReference type="Gene3D" id="1.10.10.10">
    <property type="entry name" value="Winged helix-like DNA-binding domain superfamily/Winged helix DNA-binding domain"/>
    <property type="match status" value="1"/>
</dbReference>
<evidence type="ECO:0000259" key="5">
    <source>
        <dbReference type="PROSITE" id="PS50921"/>
    </source>
</evidence>
<feature type="domain" description="ANTAR" evidence="5">
    <location>
        <begin position="169"/>
        <end position="230"/>
    </location>
</feature>
<dbReference type="Proteomes" id="UP000479241">
    <property type="component" value="Unassembled WGS sequence"/>
</dbReference>
<evidence type="ECO:0000313" key="7">
    <source>
        <dbReference type="Proteomes" id="UP000479241"/>
    </source>
</evidence>
<dbReference type="Gene3D" id="3.30.450.40">
    <property type="match status" value="1"/>
</dbReference>
<dbReference type="InterPro" id="IPR012074">
    <property type="entry name" value="GAF_ANTAR"/>
</dbReference>
<organism evidence="6 7">
    <name type="scientific">Blastococcus saxobsidens</name>
    <dbReference type="NCBI Taxonomy" id="138336"/>
    <lineage>
        <taxon>Bacteria</taxon>
        <taxon>Bacillati</taxon>
        <taxon>Actinomycetota</taxon>
        <taxon>Actinomycetes</taxon>
        <taxon>Geodermatophilales</taxon>
        <taxon>Geodermatophilaceae</taxon>
        <taxon>Blastococcus</taxon>
    </lineage>
</organism>
<proteinExistence type="predicted"/>
<evidence type="ECO:0000256" key="2">
    <source>
        <dbReference type="ARBA" id="ARBA00022777"/>
    </source>
</evidence>
<dbReference type="SUPFAM" id="SSF55781">
    <property type="entry name" value="GAF domain-like"/>
    <property type="match status" value="1"/>
</dbReference>
<evidence type="ECO:0000313" key="6">
    <source>
        <dbReference type="EMBL" id="NEK87550.1"/>
    </source>
</evidence>
<comment type="caution">
    <text evidence="6">The sequence shown here is derived from an EMBL/GenBank/DDBJ whole genome shotgun (WGS) entry which is preliminary data.</text>
</comment>
<keyword evidence="1" id="KW-0808">Transferase</keyword>
<keyword evidence="2" id="KW-0418">Kinase</keyword>
<protein>
    <submittedName>
        <fullName evidence="6">GAF and ANTAR domain-containing protein</fullName>
    </submittedName>
</protein>
<sequence length="249" mass="26522">MSDSRERDITGSFVRLASSLAKGHDVVDLLSELTEDCAHLLGIASAGLLLADDRGVLHVMAASTERTRQLEVFQVQRADGPCRDCYLDGAPVSAPDLRTEAERWPQFAPAALGAGFASVHALPMRLRDQVLGALGLFGTSPGALDPDDLSLGQALADVASVAIVQDKVKSDQRTVNEQLQAALQSRIVLEQAKGVLAQKGSLQMDEAFAALRRYARDHNLRLTAVAEAVVTRALPAQQLLAHARGAGRS</sequence>
<name>A0A6L9W7W9_9ACTN</name>
<dbReference type="InterPro" id="IPR029016">
    <property type="entry name" value="GAF-like_dom_sf"/>
</dbReference>
<evidence type="ECO:0000256" key="1">
    <source>
        <dbReference type="ARBA" id="ARBA00022679"/>
    </source>
</evidence>
<keyword evidence="3" id="KW-0805">Transcription regulation</keyword>
<evidence type="ECO:0000256" key="4">
    <source>
        <dbReference type="ARBA" id="ARBA00023163"/>
    </source>
</evidence>
<accession>A0A6L9W7W9</accession>
<dbReference type="InterPro" id="IPR011006">
    <property type="entry name" value="CheY-like_superfamily"/>
</dbReference>